<comment type="caution">
    <text evidence="2">The sequence shown here is derived from an EMBL/GenBank/DDBJ whole genome shotgun (WGS) entry which is preliminary data.</text>
</comment>
<dbReference type="RefSeq" id="WP_179481113.1">
    <property type="nucleotide sequence ID" value="NZ_JACCFW010000001.1"/>
</dbReference>
<evidence type="ECO:0000313" key="2">
    <source>
        <dbReference type="EMBL" id="NYJ74879.1"/>
    </source>
</evidence>
<dbReference type="EMBL" id="JACCFW010000001">
    <property type="protein sequence ID" value="NYJ74879.1"/>
    <property type="molecule type" value="Genomic_DNA"/>
</dbReference>
<evidence type="ECO:0000313" key="3">
    <source>
        <dbReference type="Proteomes" id="UP000571817"/>
    </source>
</evidence>
<evidence type="ECO:0000256" key="1">
    <source>
        <dbReference type="SAM" id="MobiDB-lite"/>
    </source>
</evidence>
<reference evidence="2 3" key="1">
    <citation type="submission" date="2020-07" db="EMBL/GenBank/DDBJ databases">
        <title>Sequencing the genomes of 1000 actinobacteria strains.</title>
        <authorList>
            <person name="Klenk H.-P."/>
        </authorList>
    </citation>
    <scope>NUCLEOTIDE SEQUENCE [LARGE SCALE GENOMIC DNA]</scope>
    <source>
        <strain evidence="2 3">DSM 29531</strain>
    </source>
</reference>
<feature type="region of interest" description="Disordered" evidence="1">
    <location>
        <begin position="1"/>
        <end position="52"/>
    </location>
</feature>
<sequence>MGHHKPNETSEERLEHDERRQESRDEVFEDTGGGVDDEGSQDERRKEGDDRD</sequence>
<organism evidence="2 3">
    <name type="scientific">Allobranchiibius huperziae</name>
    <dbReference type="NCBI Taxonomy" id="1874116"/>
    <lineage>
        <taxon>Bacteria</taxon>
        <taxon>Bacillati</taxon>
        <taxon>Actinomycetota</taxon>
        <taxon>Actinomycetes</taxon>
        <taxon>Micrococcales</taxon>
        <taxon>Dermacoccaceae</taxon>
        <taxon>Allobranchiibius</taxon>
    </lineage>
</organism>
<feature type="compositionally biased region" description="Basic and acidic residues" evidence="1">
    <location>
        <begin position="1"/>
        <end position="26"/>
    </location>
</feature>
<proteinExistence type="predicted"/>
<keyword evidence="3" id="KW-1185">Reference proteome</keyword>
<gene>
    <name evidence="2" type="ORF">HNR15_001842</name>
</gene>
<dbReference type="AlphaFoldDB" id="A0A853DFY2"/>
<feature type="compositionally biased region" description="Basic and acidic residues" evidence="1">
    <location>
        <begin position="41"/>
        <end position="52"/>
    </location>
</feature>
<accession>A0A853DFY2</accession>
<protein>
    <submittedName>
        <fullName evidence="2">Uncharacterized protein</fullName>
    </submittedName>
</protein>
<name>A0A853DFY2_9MICO</name>
<dbReference type="Proteomes" id="UP000571817">
    <property type="component" value="Unassembled WGS sequence"/>
</dbReference>